<keyword evidence="4" id="KW-1185">Reference proteome</keyword>
<sequence length="151" mass="16189">MQFSNILVPVDGSEDALFACRVAEQLTAAIPGKETVTLLYCVEPIPALIGGAQRAELEEEHARESGRIFDAARNVLQHSDLNIVTAFRYGETAQTIADAAEELGCGLIIMGTRGRGELKSLALGSVSHEVLHKATVPVLLANKTHLQGKKQ</sequence>
<feature type="domain" description="UspA" evidence="2">
    <location>
        <begin position="3"/>
        <end position="140"/>
    </location>
</feature>
<name>A0A1G7NJN6_9BACT</name>
<dbReference type="STRING" id="571438.SAMN05192586_11196"/>
<dbReference type="AlphaFoldDB" id="A0A1G7NJN6"/>
<accession>A0A1G7NJN6</accession>
<dbReference type="PANTHER" id="PTHR46268:SF6">
    <property type="entry name" value="UNIVERSAL STRESS PROTEIN UP12"/>
    <property type="match status" value="1"/>
</dbReference>
<reference evidence="4" key="1">
    <citation type="submission" date="2016-10" db="EMBL/GenBank/DDBJ databases">
        <authorList>
            <person name="Varghese N."/>
            <person name="Submissions S."/>
        </authorList>
    </citation>
    <scope>NUCLEOTIDE SEQUENCE [LARGE SCALE GENOMIC DNA]</scope>
    <source>
        <strain evidence="4">KHC7</strain>
    </source>
</reference>
<protein>
    <submittedName>
        <fullName evidence="3">Nucleotide-binding universal stress protein, UspA family</fullName>
    </submittedName>
</protein>
<dbReference type="OrthoDB" id="9788959at2"/>
<evidence type="ECO:0000313" key="4">
    <source>
        <dbReference type="Proteomes" id="UP000199355"/>
    </source>
</evidence>
<dbReference type="CDD" id="cd00293">
    <property type="entry name" value="USP-like"/>
    <property type="match status" value="1"/>
</dbReference>
<evidence type="ECO:0000259" key="2">
    <source>
        <dbReference type="Pfam" id="PF00582"/>
    </source>
</evidence>
<evidence type="ECO:0000313" key="3">
    <source>
        <dbReference type="EMBL" id="SDF73509.1"/>
    </source>
</evidence>
<dbReference type="Gene3D" id="3.40.50.620">
    <property type="entry name" value="HUPs"/>
    <property type="match status" value="1"/>
</dbReference>
<dbReference type="Proteomes" id="UP000199355">
    <property type="component" value="Unassembled WGS sequence"/>
</dbReference>
<comment type="similarity">
    <text evidence="1">Belongs to the universal stress protein A family.</text>
</comment>
<dbReference type="PANTHER" id="PTHR46268">
    <property type="entry name" value="STRESS RESPONSE PROTEIN NHAX"/>
    <property type="match status" value="1"/>
</dbReference>
<organism evidence="3 4">
    <name type="scientific">Desulfovibrio legallii</name>
    <dbReference type="NCBI Taxonomy" id="571438"/>
    <lineage>
        <taxon>Bacteria</taxon>
        <taxon>Pseudomonadati</taxon>
        <taxon>Thermodesulfobacteriota</taxon>
        <taxon>Desulfovibrionia</taxon>
        <taxon>Desulfovibrionales</taxon>
        <taxon>Desulfovibrionaceae</taxon>
        <taxon>Desulfovibrio</taxon>
    </lineage>
</organism>
<dbReference type="RefSeq" id="WP_092154140.1">
    <property type="nucleotide sequence ID" value="NZ_FNBX01000011.1"/>
</dbReference>
<dbReference type="SUPFAM" id="SSF52402">
    <property type="entry name" value="Adenine nucleotide alpha hydrolases-like"/>
    <property type="match status" value="1"/>
</dbReference>
<gene>
    <name evidence="3" type="ORF">SAMN05192586_11196</name>
</gene>
<dbReference type="PRINTS" id="PR01438">
    <property type="entry name" value="UNVRSLSTRESS"/>
</dbReference>
<dbReference type="InterPro" id="IPR006016">
    <property type="entry name" value="UspA"/>
</dbReference>
<proteinExistence type="inferred from homology"/>
<dbReference type="InterPro" id="IPR006015">
    <property type="entry name" value="Universal_stress_UspA"/>
</dbReference>
<dbReference type="EMBL" id="FNBX01000011">
    <property type="protein sequence ID" value="SDF73509.1"/>
    <property type="molecule type" value="Genomic_DNA"/>
</dbReference>
<evidence type="ECO:0000256" key="1">
    <source>
        <dbReference type="ARBA" id="ARBA00008791"/>
    </source>
</evidence>
<dbReference type="InterPro" id="IPR014729">
    <property type="entry name" value="Rossmann-like_a/b/a_fold"/>
</dbReference>
<dbReference type="Pfam" id="PF00582">
    <property type="entry name" value="Usp"/>
    <property type="match status" value="1"/>
</dbReference>